<dbReference type="EMBL" id="CAJVPS010049935">
    <property type="protein sequence ID" value="CAG8767076.1"/>
    <property type="molecule type" value="Genomic_DNA"/>
</dbReference>
<evidence type="ECO:0000256" key="1">
    <source>
        <dbReference type="SAM" id="MobiDB-lite"/>
    </source>
</evidence>
<keyword evidence="3" id="KW-1185">Reference proteome</keyword>
<feature type="region of interest" description="Disordered" evidence="1">
    <location>
        <begin position="22"/>
        <end position="57"/>
    </location>
</feature>
<name>A0A9N9J8L4_9GLOM</name>
<evidence type="ECO:0000313" key="2">
    <source>
        <dbReference type="EMBL" id="CAG8767076.1"/>
    </source>
</evidence>
<gene>
    <name evidence="2" type="ORF">ALEPTO_LOCUS13935</name>
</gene>
<organism evidence="2 3">
    <name type="scientific">Ambispora leptoticha</name>
    <dbReference type="NCBI Taxonomy" id="144679"/>
    <lineage>
        <taxon>Eukaryota</taxon>
        <taxon>Fungi</taxon>
        <taxon>Fungi incertae sedis</taxon>
        <taxon>Mucoromycota</taxon>
        <taxon>Glomeromycotina</taxon>
        <taxon>Glomeromycetes</taxon>
        <taxon>Archaeosporales</taxon>
        <taxon>Ambisporaceae</taxon>
        <taxon>Ambispora</taxon>
    </lineage>
</organism>
<feature type="non-terminal residue" evidence="2">
    <location>
        <position position="72"/>
    </location>
</feature>
<reference evidence="2" key="1">
    <citation type="submission" date="2021-06" db="EMBL/GenBank/DDBJ databases">
        <authorList>
            <person name="Kallberg Y."/>
            <person name="Tangrot J."/>
            <person name="Rosling A."/>
        </authorList>
    </citation>
    <scope>NUCLEOTIDE SEQUENCE</scope>
    <source>
        <strain evidence="2">FL130A</strain>
    </source>
</reference>
<accession>A0A9N9J8L4</accession>
<comment type="caution">
    <text evidence="2">The sequence shown here is derived from an EMBL/GenBank/DDBJ whole genome shotgun (WGS) entry which is preliminary data.</text>
</comment>
<protein>
    <submittedName>
        <fullName evidence="2">5436_t:CDS:1</fullName>
    </submittedName>
</protein>
<dbReference type="Proteomes" id="UP000789508">
    <property type="component" value="Unassembled WGS sequence"/>
</dbReference>
<feature type="non-terminal residue" evidence="2">
    <location>
        <position position="1"/>
    </location>
</feature>
<feature type="compositionally biased region" description="Low complexity" evidence="1">
    <location>
        <begin position="25"/>
        <end position="36"/>
    </location>
</feature>
<proteinExistence type="predicted"/>
<evidence type="ECO:0000313" key="3">
    <source>
        <dbReference type="Proteomes" id="UP000789508"/>
    </source>
</evidence>
<dbReference type="AlphaFoldDB" id="A0A9N9J8L4"/>
<sequence>DLWERSVIEELHNMARRNHSLSDEANNIANNNDNDNSLSVPNELNNDDGSRQAAQDAREKIKKLFGTRPRRK</sequence>